<dbReference type="Pfam" id="PF01679">
    <property type="entry name" value="Pmp3"/>
    <property type="match status" value="1"/>
</dbReference>
<evidence type="ECO:0000256" key="4">
    <source>
        <dbReference type="ARBA" id="ARBA00022989"/>
    </source>
</evidence>
<protein>
    <submittedName>
        <fullName evidence="7">Uncharacterized membrane protein YqaE (UPF0057 family)</fullName>
    </submittedName>
</protein>
<sequence>MRYLLAILIPPLAVLLCGKPGQAILNFILCIFFFVPGVIHALVVVNSHKADLRNEELIRAIQRGQNR</sequence>
<dbReference type="Proteomes" id="UP001242811">
    <property type="component" value="Unassembled WGS sequence"/>
</dbReference>
<comment type="caution">
    <text evidence="7">The sequence shown here is derived from an EMBL/GenBank/DDBJ whole genome shotgun (WGS) entry which is preliminary data.</text>
</comment>
<gene>
    <name evidence="7" type="ORF">QOZ95_000413</name>
</gene>
<keyword evidence="4 6" id="KW-1133">Transmembrane helix</keyword>
<comment type="subcellular location">
    <subcellularLocation>
        <location evidence="1">Membrane</location>
    </subcellularLocation>
</comment>
<evidence type="ECO:0000313" key="7">
    <source>
        <dbReference type="EMBL" id="MDQ0492266.1"/>
    </source>
</evidence>
<keyword evidence="3 6" id="KW-0812">Transmembrane</keyword>
<organism evidence="7 8">
    <name type="scientific">Paenibacillus brasilensis</name>
    <dbReference type="NCBI Taxonomy" id="128574"/>
    <lineage>
        <taxon>Bacteria</taxon>
        <taxon>Bacillati</taxon>
        <taxon>Bacillota</taxon>
        <taxon>Bacilli</taxon>
        <taxon>Bacillales</taxon>
        <taxon>Paenibacillaceae</taxon>
        <taxon>Paenibacillus</taxon>
    </lineage>
</organism>
<feature type="transmembrane region" description="Helical" evidence="6">
    <location>
        <begin position="23"/>
        <end position="45"/>
    </location>
</feature>
<dbReference type="PROSITE" id="PS01309">
    <property type="entry name" value="UPF0057"/>
    <property type="match status" value="1"/>
</dbReference>
<evidence type="ECO:0000256" key="1">
    <source>
        <dbReference type="ARBA" id="ARBA00004370"/>
    </source>
</evidence>
<evidence type="ECO:0000256" key="3">
    <source>
        <dbReference type="ARBA" id="ARBA00022692"/>
    </source>
</evidence>
<evidence type="ECO:0000256" key="2">
    <source>
        <dbReference type="ARBA" id="ARBA00009530"/>
    </source>
</evidence>
<dbReference type="RefSeq" id="WP_152380002.1">
    <property type="nucleotide sequence ID" value="NZ_CP045298.1"/>
</dbReference>
<evidence type="ECO:0000313" key="8">
    <source>
        <dbReference type="Proteomes" id="UP001242811"/>
    </source>
</evidence>
<reference evidence="7 8" key="1">
    <citation type="submission" date="2023-07" db="EMBL/GenBank/DDBJ databases">
        <title>Genomic Encyclopedia of Type Strains, Phase IV (KMG-IV): sequencing the most valuable type-strain genomes for metagenomic binning, comparative biology and taxonomic classification.</title>
        <authorList>
            <person name="Goeker M."/>
        </authorList>
    </citation>
    <scope>NUCLEOTIDE SEQUENCE [LARGE SCALE GENOMIC DNA]</scope>
    <source>
        <strain evidence="7 8">DSM 14914</strain>
    </source>
</reference>
<evidence type="ECO:0000256" key="5">
    <source>
        <dbReference type="ARBA" id="ARBA00023136"/>
    </source>
</evidence>
<keyword evidence="5 6" id="KW-0472">Membrane</keyword>
<accession>A0ABU0KV58</accession>
<name>A0ABU0KV58_9BACL</name>
<keyword evidence="8" id="KW-1185">Reference proteome</keyword>
<comment type="similarity">
    <text evidence="2">Belongs to the UPF0057 (PMP3) family.</text>
</comment>
<dbReference type="EMBL" id="JAUSWA010000002">
    <property type="protein sequence ID" value="MDQ0492266.1"/>
    <property type="molecule type" value="Genomic_DNA"/>
</dbReference>
<dbReference type="InterPro" id="IPR000612">
    <property type="entry name" value="PMP3"/>
</dbReference>
<proteinExistence type="inferred from homology"/>
<evidence type="ECO:0000256" key="6">
    <source>
        <dbReference type="SAM" id="Phobius"/>
    </source>
</evidence>